<protein>
    <submittedName>
        <fullName evidence="1">Uncharacterized protein</fullName>
    </submittedName>
</protein>
<dbReference type="Proteomes" id="UP000037069">
    <property type="component" value="Unassembled WGS sequence"/>
</dbReference>
<dbReference type="AlphaFoldDB" id="A0A0L0CRD2"/>
<dbReference type="EMBL" id="JRES01000018">
    <property type="protein sequence ID" value="KNC34868.1"/>
    <property type="molecule type" value="Genomic_DNA"/>
</dbReference>
<proteinExistence type="predicted"/>
<comment type="caution">
    <text evidence="1">The sequence shown here is derived from an EMBL/GenBank/DDBJ whole genome shotgun (WGS) entry which is preliminary data.</text>
</comment>
<gene>
    <name evidence="1" type="ORF">FF38_11113</name>
</gene>
<organism evidence="1 2">
    <name type="scientific">Lucilia cuprina</name>
    <name type="common">Green bottle fly</name>
    <name type="synonym">Australian sheep blowfly</name>
    <dbReference type="NCBI Taxonomy" id="7375"/>
    <lineage>
        <taxon>Eukaryota</taxon>
        <taxon>Metazoa</taxon>
        <taxon>Ecdysozoa</taxon>
        <taxon>Arthropoda</taxon>
        <taxon>Hexapoda</taxon>
        <taxon>Insecta</taxon>
        <taxon>Pterygota</taxon>
        <taxon>Neoptera</taxon>
        <taxon>Endopterygota</taxon>
        <taxon>Diptera</taxon>
        <taxon>Brachycera</taxon>
        <taxon>Muscomorpha</taxon>
        <taxon>Oestroidea</taxon>
        <taxon>Calliphoridae</taxon>
        <taxon>Luciliinae</taxon>
        <taxon>Lucilia</taxon>
    </lineage>
</organism>
<dbReference type="OMA" id="VSNCCIS"/>
<keyword evidence="2" id="KW-1185">Reference proteome</keyword>
<name>A0A0L0CRD2_LUCCU</name>
<reference evidence="1 2" key="1">
    <citation type="journal article" date="2015" name="Nat. Commun.">
        <title>Lucilia cuprina genome unlocks parasitic fly biology to underpin future interventions.</title>
        <authorList>
            <person name="Anstead C.A."/>
            <person name="Korhonen P.K."/>
            <person name="Young N.D."/>
            <person name="Hall R.S."/>
            <person name="Jex A.R."/>
            <person name="Murali S.C."/>
            <person name="Hughes D.S."/>
            <person name="Lee S.F."/>
            <person name="Perry T."/>
            <person name="Stroehlein A.J."/>
            <person name="Ansell B.R."/>
            <person name="Breugelmans B."/>
            <person name="Hofmann A."/>
            <person name="Qu J."/>
            <person name="Dugan S."/>
            <person name="Lee S.L."/>
            <person name="Chao H."/>
            <person name="Dinh H."/>
            <person name="Han Y."/>
            <person name="Doddapaneni H.V."/>
            <person name="Worley K.C."/>
            <person name="Muzny D.M."/>
            <person name="Ioannidis P."/>
            <person name="Waterhouse R.M."/>
            <person name="Zdobnov E.M."/>
            <person name="James P.J."/>
            <person name="Bagnall N.H."/>
            <person name="Kotze A.C."/>
            <person name="Gibbs R.A."/>
            <person name="Richards S."/>
            <person name="Batterham P."/>
            <person name="Gasser R.B."/>
        </authorList>
    </citation>
    <scope>NUCLEOTIDE SEQUENCE [LARGE SCALE GENOMIC DNA]</scope>
    <source>
        <strain evidence="1 2">LS</strain>
        <tissue evidence="1">Full body</tissue>
    </source>
</reference>
<evidence type="ECO:0000313" key="1">
    <source>
        <dbReference type="EMBL" id="KNC34868.1"/>
    </source>
</evidence>
<accession>A0A0L0CRD2</accession>
<evidence type="ECO:0000313" key="2">
    <source>
        <dbReference type="Proteomes" id="UP000037069"/>
    </source>
</evidence>
<sequence>MLLIQNMFIGYILAVNSDNVFTTTPSSKENCATELSPLRCSFNVCCHRFDDLMQALTSSALVPLGTTGRVWRKSSANNTTISLHCFNTYAKLLCIEILHIGVSNCCISRGILNVEWAVFPPINNVAAIPDDATANAISA</sequence>